<dbReference type="EMBL" id="JBHSMA010000001">
    <property type="protein sequence ID" value="MFC5408015.1"/>
    <property type="molecule type" value="Genomic_DNA"/>
</dbReference>
<evidence type="ECO:0000313" key="1">
    <source>
        <dbReference type="EMBL" id="MFC5408015.1"/>
    </source>
</evidence>
<name>A0ABW0I697_9BACT</name>
<gene>
    <name evidence="1" type="ORF">ACFPMF_01750</name>
</gene>
<evidence type="ECO:0000313" key="2">
    <source>
        <dbReference type="Proteomes" id="UP001596106"/>
    </source>
</evidence>
<keyword evidence="2" id="KW-1185">Reference proteome</keyword>
<protein>
    <submittedName>
        <fullName evidence="1">DUF1804 family protein</fullName>
    </submittedName>
</protein>
<dbReference type="RefSeq" id="WP_379840705.1">
    <property type="nucleotide sequence ID" value="NZ_JBHSMA010000001.1"/>
</dbReference>
<dbReference type="Proteomes" id="UP001596106">
    <property type="component" value="Unassembled WGS sequence"/>
</dbReference>
<proteinExistence type="predicted"/>
<dbReference type="InterPro" id="IPR014926">
    <property type="entry name" value="Phage_D3112_Orf24"/>
</dbReference>
<accession>A0ABW0I697</accession>
<dbReference type="Pfam" id="PF08822">
    <property type="entry name" value="DUF1804"/>
    <property type="match status" value="1"/>
</dbReference>
<organism evidence="1 2">
    <name type="scientific">Larkinella bovis</name>
    <dbReference type="NCBI Taxonomy" id="683041"/>
    <lineage>
        <taxon>Bacteria</taxon>
        <taxon>Pseudomonadati</taxon>
        <taxon>Bacteroidota</taxon>
        <taxon>Cytophagia</taxon>
        <taxon>Cytophagales</taxon>
        <taxon>Spirosomataceae</taxon>
        <taxon>Larkinella</taxon>
    </lineage>
</organism>
<dbReference type="Gene3D" id="1.10.10.60">
    <property type="entry name" value="Homeodomain-like"/>
    <property type="match status" value="1"/>
</dbReference>
<reference evidence="2" key="1">
    <citation type="journal article" date="2019" name="Int. J. Syst. Evol. Microbiol.">
        <title>The Global Catalogue of Microorganisms (GCM) 10K type strain sequencing project: providing services to taxonomists for standard genome sequencing and annotation.</title>
        <authorList>
            <consortium name="The Broad Institute Genomics Platform"/>
            <consortium name="The Broad Institute Genome Sequencing Center for Infectious Disease"/>
            <person name="Wu L."/>
            <person name="Ma J."/>
        </authorList>
    </citation>
    <scope>NUCLEOTIDE SEQUENCE [LARGE SCALE GENOMIC DNA]</scope>
    <source>
        <strain evidence="2">CCUG 55250</strain>
    </source>
</reference>
<comment type="caution">
    <text evidence="1">The sequence shown here is derived from an EMBL/GenBank/DDBJ whole genome shotgun (WGS) entry which is preliminary data.</text>
</comment>
<sequence>MNSRDKTKQIGKELYMLGKPAQEIARMLDVSTTTVSNWTTKEGWREERASKLSQKKTIQDSLLFLIDYQLEALSEKVRKNREEMDELPLLDKGEIDALSKMFAVIKGKELQWSNVVDVIREFGEAVNRKDPDFAKALVPFMDDFLLFKRESMTI</sequence>